<dbReference type="NCBIfam" id="TIGR02937">
    <property type="entry name" value="sigma70-ECF"/>
    <property type="match status" value="1"/>
</dbReference>
<dbReference type="InterPro" id="IPR013324">
    <property type="entry name" value="RNA_pol_sigma_r3/r4-like"/>
</dbReference>
<dbReference type="InterPro" id="IPR053812">
    <property type="entry name" value="HTH_Sigma70_ECF-like"/>
</dbReference>
<dbReference type="PANTHER" id="PTHR43133:SF39">
    <property type="entry name" value="SIMILAR TO RNA POLYMERASE SIGMA-E FACTOR"/>
    <property type="match status" value="1"/>
</dbReference>
<comment type="caution">
    <text evidence="5">The sequence shown here is derived from an EMBL/GenBank/DDBJ whole genome shotgun (WGS) entry which is preliminary data.</text>
</comment>
<gene>
    <name evidence="5" type="ORF">ABDJ85_02510</name>
</gene>
<evidence type="ECO:0000256" key="3">
    <source>
        <dbReference type="ARBA" id="ARBA00023163"/>
    </source>
</evidence>
<accession>A0ABV0FWM2</accession>
<sequence>MTTSKAVDALYAQLYPELRRLAHARLRGPGPAMLNTTALVHESYERLVAAAPEAFGDRAHFLGYAARAMRSVLVDLAREHQADRRGGGAAHLAITTGFGEQLAASAEPELLRVHEALDELAQIEPRLAQVVELRYFGGLANDEIASLLAVGLRTVERDWERARSYLFSILKVD</sequence>
<dbReference type="Pfam" id="PF07638">
    <property type="entry name" value="Sigma70_ECF"/>
    <property type="match status" value="1"/>
</dbReference>
<dbReference type="Gene3D" id="1.10.10.10">
    <property type="entry name" value="Winged helix-like DNA-binding domain superfamily/Winged helix DNA-binding domain"/>
    <property type="match status" value="1"/>
</dbReference>
<dbReference type="PANTHER" id="PTHR43133">
    <property type="entry name" value="RNA POLYMERASE ECF-TYPE SIGMA FACTO"/>
    <property type="match status" value="1"/>
</dbReference>
<dbReference type="SUPFAM" id="SSF88659">
    <property type="entry name" value="Sigma3 and sigma4 domains of RNA polymerase sigma factors"/>
    <property type="match status" value="1"/>
</dbReference>
<evidence type="ECO:0000313" key="6">
    <source>
        <dbReference type="Proteomes" id="UP001495147"/>
    </source>
</evidence>
<name>A0ABV0FWM2_9BURK</name>
<evidence type="ECO:0000256" key="2">
    <source>
        <dbReference type="ARBA" id="ARBA00023082"/>
    </source>
</evidence>
<dbReference type="InterPro" id="IPR036388">
    <property type="entry name" value="WH-like_DNA-bd_sf"/>
</dbReference>
<evidence type="ECO:0000256" key="1">
    <source>
        <dbReference type="ARBA" id="ARBA00023015"/>
    </source>
</evidence>
<dbReference type="RefSeq" id="WP_347703152.1">
    <property type="nucleotide sequence ID" value="NZ_JBDPZD010000001.1"/>
</dbReference>
<dbReference type="InterPro" id="IPR011517">
    <property type="entry name" value="RNA_pol_sigma70_ECF-like"/>
</dbReference>
<keyword evidence="1" id="KW-0805">Transcription regulation</keyword>
<organism evidence="5 6">
    <name type="scientific">Roseateles paludis</name>
    <dbReference type="NCBI Taxonomy" id="3145238"/>
    <lineage>
        <taxon>Bacteria</taxon>
        <taxon>Pseudomonadati</taxon>
        <taxon>Pseudomonadota</taxon>
        <taxon>Betaproteobacteria</taxon>
        <taxon>Burkholderiales</taxon>
        <taxon>Sphaerotilaceae</taxon>
        <taxon>Roseateles</taxon>
    </lineage>
</organism>
<dbReference type="InterPro" id="IPR014284">
    <property type="entry name" value="RNA_pol_sigma-70_dom"/>
</dbReference>
<keyword evidence="3" id="KW-0804">Transcription</keyword>
<evidence type="ECO:0000313" key="5">
    <source>
        <dbReference type="EMBL" id="MEO3690320.1"/>
    </source>
</evidence>
<dbReference type="EMBL" id="JBDPZD010000001">
    <property type="protein sequence ID" value="MEO3690320.1"/>
    <property type="molecule type" value="Genomic_DNA"/>
</dbReference>
<dbReference type="InterPro" id="IPR039425">
    <property type="entry name" value="RNA_pol_sigma-70-like"/>
</dbReference>
<proteinExistence type="predicted"/>
<feature type="domain" description="RNA polymerase sigma-70 ECF-like HTH" evidence="4">
    <location>
        <begin position="4"/>
        <end position="168"/>
    </location>
</feature>
<keyword evidence="6" id="KW-1185">Reference proteome</keyword>
<reference evidence="5 6" key="1">
    <citation type="submission" date="2024-05" db="EMBL/GenBank/DDBJ databases">
        <title>Roseateles sp. DJS-2-20 16S ribosomal RNA gene Genome sequencing and assembly.</title>
        <authorList>
            <person name="Woo H."/>
        </authorList>
    </citation>
    <scope>NUCLEOTIDE SEQUENCE [LARGE SCALE GENOMIC DNA]</scope>
    <source>
        <strain evidence="5 6">DJS-2-20</strain>
    </source>
</reference>
<protein>
    <submittedName>
        <fullName evidence="5">ECF-type sigma factor</fullName>
    </submittedName>
</protein>
<dbReference type="NCBIfam" id="TIGR02999">
    <property type="entry name" value="Sig-70_X6"/>
    <property type="match status" value="1"/>
</dbReference>
<evidence type="ECO:0000259" key="4">
    <source>
        <dbReference type="Pfam" id="PF07638"/>
    </source>
</evidence>
<dbReference type="Proteomes" id="UP001495147">
    <property type="component" value="Unassembled WGS sequence"/>
</dbReference>
<keyword evidence="2" id="KW-0731">Sigma factor</keyword>